<sequence length="45" mass="5046">AVRRRRGHRAVDRRGDAGGAGRVRDRPPLRRGPRRRAGRRAPAPP</sequence>
<dbReference type="EMBL" id="CADCTX010000359">
    <property type="protein sequence ID" value="CAA9315065.1"/>
    <property type="molecule type" value="Genomic_DNA"/>
</dbReference>
<evidence type="ECO:0000313" key="2">
    <source>
        <dbReference type="EMBL" id="CAA9315065.1"/>
    </source>
</evidence>
<feature type="non-terminal residue" evidence="2">
    <location>
        <position position="45"/>
    </location>
</feature>
<feature type="compositionally biased region" description="Basic residues" evidence="1">
    <location>
        <begin position="29"/>
        <end position="39"/>
    </location>
</feature>
<reference evidence="2" key="1">
    <citation type="submission" date="2020-02" db="EMBL/GenBank/DDBJ databases">
        <authorList>
            <person name="Meier V. D."/>
        </authorList>
    </citation>
    <scope>NUCLEOTIDE SEQUENCE</scope>
    <source>
        <strain evidence="2">AVDCRST_MAG40</strain>
    </source>
</reference>
<feature type="non-terminal residue" evidence="2">
    <location>
        <position position="1"/>
    </location>
</feature>
<dbReference type="AlphaFoldDB" id="A0A6J4KTL1"/>
<feature type="region of interest" description="Disordered" evidence="1">
    <location>
        <begin position="1"/>
        <end position="45"/>
    </location>
</feature>
<proteinExistence type="predicted"/>
<accession>A0A6J4KTL1</accession>
<organism evidence="2">
    <name type="scientific">uncultured Gemmatimonadaceae bacterium</name>
    <dbReference type="NCBI Taxonomy" id="246130"/>
    <lineage>
        <taxon>Bacteria</taxon>
        <taxon>Pseudomonadati</taxon>
        <taxon>Gemmatimonadota</taxon>
        <taxon>Gemmatimonadia</taxon>
        <taxon>Gemmatimonadales</taxon>
        <taxon>Gemmatimonadaceae</taxon>
        <taxon>environmental samples</taxon>
    </lineage>
</organism>
<evidence type="ECO:0000256" key="1">
    <source>
        <dbReference type="SAM" id="MobiDB-lite"/>
    </source>
</evidence>
<gene>
    <name evidence="2" type="ORF">AVDCRST_MAG40-1190</name>
</gene>
<name>A0A6J4KTL1_9BACT</name>
<feature type="compositionally biased region" description="Basic and acidic residues" evidence="1">
    <location>
        <begin position="9"/>
        <end position="28"/>
    </location>
</feature>
<protein>
    <submittedName>
        <fullName evidence="2">Uncharacterized protein</fullName>
    </submittedName>
</protein>